<gene>
    <name evidence="1" type="ORF">EDC56_3046</name>
</gene>
<evidence type="ECO:0000313" key="1">
    <source>
        <dbReference type="EMBL" id="ROR98811.1"/>
    </source>
</evidence>
<evidence type="ECO:0008006" key="3">
    <source>
        <dbReference type="Google" id="ProtNLM"/>
    </source>
</evidence>
<evidence type="ECO:0000313" key="2">
    <source>
        <dbReference type="Proteomes" id="UP000275394"/>
    </source>
</evidence>
<dbReference type="EMBL" id="RKHR01000006">
    <property type="protein sequence ID" value="ROR98811.1"/>
    <property type="molecule type" value="Genomic_DNA"/>
</dbReference>
<organism evidence="1 2">
    <name type="scientific">Sinobacterium caligoides</name>
    <dbReference type="NCBI Taxonomy" id="933926"/>
    <lineage>
        <taxon>Bacteria</taxon>
        <taxon>Pseudomonadati</taxon>
        <taxon>Pseudomonadota</taxon>
        <taxon>Gammaproteobacteria</taxon>
        <taxon>Cellvibrionales</taxon>
        <taxon>Spongiibacteraceae</taxon>
        <taxon>Sinobacterium</taxon>
    </lineage>
</organism>
<dbReference type="PANTHER" id="PTHR38774">
    <property type="entry name" value="CYTOPLASMIC PROTEIN-RELATED"/>
    <property type="match status" value="1"/>
</dbReference>
<keyword evidence="2" id="KW-1185">Reference proteome</keyword>
<accession>A0A3N2DGF1</accession>
<comment type="caution">
    <text evidence="1">The sequence shown here is derived from an EMBL/GenBank/DDBJ whole genome shotgun (WGS) entry which is preliminary data.</text>
</comment>
<sequence length="155" mass="17758">MGKVQHKLDLQGLQALCSMNYVRLARLLPAGRTSFCYAIAPASSQICDSLLSVTTVQKTPYTSLLNLVYLIDEAQESDFFLLQVRSYHDARMTEVVSCQKQRNFQLYYQYPNPQMYHSDEKRQLNELLAQWLRGCAEHGRSVDGFDAGRFANVRP</sequence>
<reference evidence="1 2" key="1">
    <citation type="submission" date="2018-11" db="EMBL/GenBank/DDBJ databases">
        <title>Genomic Encyclopedia of Type Strains, Phase IV (KMG-IV): sequencing the most valuable type-strain genomes for metagenomic binning, comparative biology and taxonomic classification.</title>
        <authorList>
            <person name="Goeker M."/>
        </authorList>
    </citation>
    <scope>NUCLEOTIDE SEQUENCE [LARGE SCALE GENOMIC DNA]</scope>
    <source>
        <strain evidence="1 2">DSM 100316</strain>
    </source>
</reference>
<dbReference type="PANTHER" id="PTHR38774:SF1">
    <property type="entry name" value="CYTOPLASMIC PROTEIN"/>
    <property type="match status" value="1"/>
</dbReference>
<dbReference type="RefSeq" id="WP_148059430.1">
    <property type="nucleotide sequence ID" value="NZ_RKHR01000006.1"/>
</dbReference>
<name>A0A3N2DGF1_9GAMM</name>
<dbReference type="InterPro" id="IPR009659">
    <property type="entry name" value="DUF1249"/>
</dbReference>
<dbReference type="Proteomes" id="UP000275394">
    <property type="component" value="Unassembled WGS sequence"/>
</dbReference>
<dbReference type="AlphaFoldDB" id="A0A3N2DGF1"/>
<dbReference type="OrthoDB" id="9793663at2"/>
<dbReference type="Pfam" id="PF06853">
    <property type="entry name" value="DUF1249"/>
    <property type="match status" value="1"/>
</dbReference>
<protein>
    <recommendedName>
        <fullName evidence="3">DUF1249 domain-containing protein</fullName>
    </recommendedName>
</protein>
<proteinExistence type="predicted"/>